<evidence type="ECO:0000256" key="4">
    <source>
        <dbReference type="ARBA" id="ARBA00022692"/>
    </source>
</evidence>
<comment type="subcellular location">
    <subcellularLocation>
        <location evidence="1">Membrane</location>
        <topology evidence="1">Multi-pass membrane protein</topology>
    </subcellularLocation>
</comment>
<keyword evidence="10" id="KW-1185">Reference proteome</keyword>
<evidence type="ECO:0000313" key="9">
    <source>
        <dbReference type="EMBL" id="NXO70795.1"/>
    </source>
</evidence>
<feature type="transmembrane region" description="Helical" evidence="8">
    <location>
        <begin position="382"/>
        <end position="404"/>
    </location>
</feature>
<dbReference type="EMBL" id="VXBQ01012614">
    <property type="protein sequence ID" value="NXO70795.1"/>
    <property type="molecule type" value="Genomic_DNA"/>
</dbReference>
<evidence type="ECO:0000256" key="2">
    <source>
        <dbReference type="ARBA" id="ARBA00008821"/>
    </source>
</evidence>
<reference evidence="9 10" key="1">
    <citation type="submission" date="2019-09" db="EMBL/GenBank/DDBJ databases">
        <title>Bird 10,000 Genomes (B10K) Project - Family phase.</title>
        <authorList>
            <person name="Zhang G."/>
        </authorList>
    </citation>
    <scope>NUCLEOTIDE SEQUENCE [LARGE SCALE GENOMIC DNA]</scope>
    <source>
        <strain evidence="9">B10K-DU-002-32</strain>
        <tissue evidence="9">Muscle</tissue>
    </source>
</reference>
<feature type="non-terminal residue" evidence="9">
    <location>
        <position position="1"/>
    </location>
</feature>
<evidence type="ECO:0000313" key="10">
    <source>
        <dbReference type="Proteomes" id="UP000579685"/>
    </source>
</evidence>
<evidence type="ECO:0000256" key="7">
    <source>
        <dbReference type="SAM" id="MobiDB-lite"/>
    </source>
</evidence>
<feature type="transmembrane region" description="Helical" evidence="8">
    <location>
        <begin position="498"/>
        <end position="517"/>
    </location>
</feature>
<comment type="similarity">
    <text evidence="2">Belongs to the nucleobase:cation symporter-2 (NCS2) (TC 2.A.40) family.</text>
</comment>
<keyword evidence="4 8" id="KW-0812">Transmembrane</keyword>
<dbReference type="PANTHER" id="PTHR11119">
    <property type="entry name" value="XANTHINE-URACIL / VITAMIN C PERMEASE FAMILY MEMBER"/>
    <property type="match status" value="1"/>
</dbReference>
<feature type="transmembrane region" description="Helical" evidence="8">
    <location>
        <begin position="529"/>
        <end position="546"/>
    </location>
</feature>
<dbReference type="AlphaFoldDB" id="A0A7L1UAU2"/>
<evidence type="ECO:0000256" key="8">
    <source>
        <dbReference type="SAM" id="Phobius"/>
    </source>
</evidence>
<feature type="transmembrane region" description="Helical" evidence="8">
    <location>
        <begin position="140"/>
        <end position="158"/>
    </location>
</feature>
<evidence type="ECO:0000256" key="3">
    <source>
        <dbReference type="ARBA" id="ARBA00022448"/>
    </source>
</evidence>
<proteinExistence type="inferred from homology"/>
<feature type="transmembrane region" description="Helical" evidence="8">
    <location>
        <begin position="103"/>
        <end position="128"/>
    </location>
</feature>
<dbReference type="InterPro" id="IPR006043">
    <property type="entry name" value="NCS2"/>
</dbReference>
<evidence type="ECO:0000256" key="6">
    <source>
        <dbReference type="ARBA" id="ARBA00023136"/>
    </source>
</evidence>
<dbReference type="GO" id="GO:0005886">
    <property type="term" value="C:plasma membrane"/>
    <property type="evidence" value="ECO:0007669"/>
    <property type="project" value="UniProtKB-ARBA"/>
</dbReference>
<protein>
    <submittedName>
        <fullName evidence="9">S23A2 protein</fullName>
    </submittedName>
</protein>
<feature type="transmembrane region" description="Helical" evidence="8">
    <location>
        <begin position="273"/>
        <end position="291"/>
    </location>
</feature>
<sequence>DVLETMGIGKNTTAKSVEAGGSTEGKYEDESKHPTFFTLPVVINGGATSSGDQDTEDTELMAIYTTENGIAEKSSLAETLDSSGSLDAQRTDMIYTIEDVPPWYLCIFLGLQHYLTCFSGTIAVPFLLADAMCVGFDQWATSQLIGTIFFCVGITTLLQTTFGCRLPLFQASAFAFLAPARAILSLEKWKCNNTDITVTNGTAELLHTEHIWYPRIREIQGAIIMSSLIEVVIGLLGLPGALLRYIGPLTITPTVALIGLSGFQAAGERAGKHWGIAMLTIFLVLLFSQYARNVKFPLPIYKSKKGWTAYRLQLFKMFPVRCSMWHLGTVGSAGGTAALDGPETPSQPQTTPQSHQTAACWAGQSAAWVRRGSSFLLSTVQWGLPTISAAGVIGMLSAVVASIIESIGDYYACARLSCAPPPPIHAINRGIFIEGLSCVLDGVFGTGNGSTSSSPNIGVLGITKVGSRRVIQYGAAFMLLLGMVGKFSALFASLPDPVLGALFCTLFGMITAVGLSNLQFIDLNSSRNLFVLGFSIFFGLVLPSYLKQNPLVTGIAGIDQVLNVLLTTAMFVGGCVAFVLDNTIPGSPEERGIRKWKKGVGKGSKSLDGMETYDLPFGMNFIKKYRCFSFLPISPTFMGYTWKGFRKSTNCRSSEEDSEATV</sequence>
<dbReference type="GO" id="GO:0022857">
    <property type="term" value="F:transmembrane transporter activity"/>
    <property type="evidence" value="ECO:0007669"/>
    <property type="project" value="InterPro"/>
</dbReference>
<gene>
    <name evidence="9" type="primary">Slc23a2</name>
    <name evidence="9" type="ORF">PHANIT_R03484</name>
</gene>
<keyword evidence="6 8" id="KW-0472">Membrane</keyword>
<feature type="transmembrane region" description="Helical" evidence="8">
    <location>
        <begin position="245"/>
        <end position="266"/>
    </location>
</feature>
<organism evidence="9 10">
    <name type="scientific">Phainopepla nitens</name>
    <name type="common">Phainopepla</name>
    <dbReference type="NCBI Taxonomy" id="161653"/>
    <lineage>
        <taxon>Eukaryota</taxon>
        <taxon>Metazoa</taxon>
        <taxon>Chordata</taxon>
        <taxon>Craniata</taxon>
        <taxon>Vertebrata</taxon>
        <taxon>Euteleostomi</taxon>
        <taxon>Archelosauria</taxon>
        <taxon>Archosauria</taxon>
        <taxon>Dinosauria</taxon>
        <taxon>Saurischia</taxon>
        <taxon>Theropoda</taxon>
        <taxon>Coelurosauria</taxon>
        <taxon>Aves</taxon>
        <taxon>Neognathae</taxon>
        <taxon>Neoaves</taxon>
        <taxon>Telluraves</taxon>
        <taxon>Australaves</taxon>
        <taxon>Passeriformes</taxon>
        <taxon>Bombycillidae</taxon>
        <taxon>Phainopepla</taxon>
    </lineage>
</organism>
<keyword evidence="3" id="KW-0813">Transport</keyword>
<feature type="transmembrane region" description="Helical" evidence="8">
    <location>
        <begin position="470"/>
        <end position="492"/>
    </location>
</feature>
<feature type="transmembrane region" description="Helical" evidence="8">
    <location>
        <begin position="561"/>
        <end position="580"/>
    </location>
</feature>
<feature type="non-terminal residue" evidence="9">
    <location>
        <position position="662"/>
    </location>
</feature>
<comment type="caution">
    <text evidence="9">The sequence shown here is derived from an EMBL/GenBank/DDBJ whole genome shotgun (WGS) entry which is preliminary data.</text>
</comment>
<keyword evidence="5 8" id="KW-1133">Transmembrane helix</keyword>
<evidence type="ECO:0000256" key="5">
    <source>
        <dbReference type="ARBA" id="ARBA00022989"/>
    </source>
</evidence>
<dbReference type="Pfam" id="PF00860">
    <property type="entry name" value="Xan_ur_permease"/>
    <property type="match status" value="1"/>
</dbReference>
<dbReference type="Proteomes" id="UP000579685">
    <property type="component" value="Unassembled WGS sequence"/>
</dbReference>
<evidence type="ECO:0000256" key="1">
    <source>
        <dbReference type="ARBA" id="ARBA00004141"/>
    </source>
</evidence>
<dbReference type="InterPro" id="IPR006042">
    <property type="entry name" value="Xan_ur_permease"/>
</dbReference>
<name>A0A7L1UAU2_PHANI</name>
<accession>A0A7L1UAU2</accession>
<dbReference type="PROSITE" id="PS01116">
    <property type="entry name" value="XANTH_URACIL_PERMASE"/>
    <property type="match status" value="1"/>
</dbReference>
<feature type="transmembrane region" description="Helical" evidence="8">
    <location>
        <begin position="221"/>
        <end position="239"/>
    </location>
</feature>
<feature type="region of interest" description="Disordered" evidence="7">
    <location>
        <begin position="1"/>
        <end position="30"/>
    </location>
</feature>